<dbReference type="CDD" id="cd18321">
    <property type="entry name" value="BTB_POZ_EloC"/>
    <property type="match status" value="1"/>
</dbReference>
<dbReference type="PANTHER" id="PTHR20648">
    <property type="entry name" value="ELONGIN-C"/>
    <property type="match status" value="1"/>
</dbReference>
<dbReference type="Proteomes" id="UP000094043">
    <property type="component" value="Chromosome 4"/>
</dbReference>
<evidence type="ECO:0000256" key="4">
    <source>
        <dbReference type="ARBA" id="ARBA00023242"/>
    </source>
</evidence>
<dbReference type="EMBL" id="CP143787">
    <property type="protein sequence ID" value="WVN88297.1"/>
    <property type="molecule type" value="Genomic_DNA"/>
</dbReference>
<protein>
    <recommendedName>
        <fullName evidence="3">Elongin-C</fullName>
    </recommendedName>
</protein>
<comment type="similarity">
    <text evidence="2">Belongs to the SKP1 family.</text>
</comment>
<dbReference type="SUPFAM" id="SSF54695">
    <property type="entry name" value="POZ domain"/>
    <property type="match status" value="1"/>
</dbReference>
<comment type="subcellular location">
    <subcellularLocation>
        <location evidence="1">Nucleus</location>
    </subcellularLocation>
</comment>
<dbReference type="GO" id="GO:0006511">
    <property type="term" value="P:ubiquitin-dependent protein catabolic process"/>
    <property type="evidence" value="ECO:0007669"/>
    <property type="project" value="InterPro"/>
</dbReference>
<dbReference type="GeneID" id="91087713"/>
<keyword evidence="6" id="KW-1185">Reference proteome</keyword>
<dbReference type="InterPro" id="IPR011333">
    <property type="entry name" value="SKP1/BTB/POZ_sf"/>
</dbReference>
<dbReference type="GO" id="GO:0005634">
    <property type="term" value="C:nucleus"/>
    <property type="evidence" value="ECO:0007669"/>
    <property type="project" value="UniProtKB-SubCell"/>
</dbReference>
<evidence type="ECO:0000256" key="1">
    <source>
        <dbReference type="ARBA" id="ARBA00004123"/>
    </source>
</evidence>
<evidence type="ECO:0000256" key="3">
    <source>
        <dbReference type="ARBA" id="ARBA00021347"/>
    </source>
</evidence>
<dbReference type="InterPro" id="IPR001232">
    <property type="entry name" value="SKP1-like"/>
</dbReference>
<sequence length="112" mass="12700">MDTPDKKPQTEDNDFVLLESADGYTFVVSRKIACASGMLKSMLDEDAAFEEARNKACKIQQRGVILLKVLEYLAYKVQYSEFNAEDVKEDFSDRIDPYIALELLTAADFLDC</sequence>
<dbReference type="AlphaFoldDB" id="A0A1E3II70"/>
<organism evidence="5 6">
    <name type="scientific">Cryptococcus depauperatus CBS 7841</name>
    <dbReference type="NCBI Taxonomy" id="1295531"/>
    <lineage>
        <taxon>Eukaryota</taxon>
        <taxon>Fungi</taxon>
        <taxon>Dikarya</taxon>
        <taxon>Basidiomycota</taxon>
        <taxon>Agaricomycotina</taxon>
        <taxon>Tremellomycetes</taxon>
        <taxon>Tremellales</taxon>
        <taxon>Cryptococcaceae</taxon>
        <taxon>Cryptococcus</taxon>
    </lineage>
</organism>
<proteinExistence type="inferred from homology"/>
<gene>
    <name evidence="5" type="ORF">L203_103502</name>
</gene>
<reference evidence="5" key="2">
    <citation type="journal article" date="2022" name="Elife">
        <title>Obligate sexual reproduction of a homothallic fungus closely related to the Cryptococcus pathogenic species complex.</title>
        <authorList>
            <person name="Passer A.R."/>
            <person name="Clancey S.A."/>
            <person name="Shea T."/>
            <person name="David-Palma M."/>
            <person name="Averette A.F."/>
            <person name="Boekhout T."/>
            <person name="Porcel B.M."/>
            <person name="Nowrousian M."/>
            <person name="Cuomo C.A."/>
            <person name="Sun S."/>
            <person name="Heitman J."/>
            <person name="Coelho M.A."/>
        </authorList>
    </citation>
    <scope>NUCLEOTIDE SEQUENCE</scope>
    <source>
        <strain evidence="5">CBS 7841</strain>
    </source>
</reference>
<evidence type="ECO:0000256" key="2">
    <source>
        <dbReference type="ARBA" id="ARBA00009993"/>
    </source>
</evidence>
<dbReference type="KEGG" id="cdep:91087713"/>
<evidence type="ECO:0000313" key="5">
    <source>
        <dbReference type="EMBL" id="WVN88297.1"/>
    </source>
</evidence>
<dbReference type="Gene3D" id="3.30.710.10">
    <property type="entry name" value="Potassium Channel Kv1.1, Chain A"/>
    <property type="match status" value="1"/>
</dbReference>
<dbReference type="OrthoDB" id="249087at2759"/>
<accession>A0A1E3II70</accession>
<keyword evidence="4" id="KW-0539">Nucleus</keyword>
<dbReference type="VEuPathDB" id="FungiDB:L203_02902"/>
<reference evidence="5" key="1">
    <citation type="submission" date="2016-06" db="EMBL/GenBank/DDBJ databases">
        <authorList>
            <person name="Cuomo C."/>
            <person name="Litvintseva A."/>
            <person name="Heitman J."/>
            <person name="Chen Y."/>
            <person name="Sun S."/>
            <person name="Springer D."/>
            <person name="Dromer F."/>
            <person name="Young S."/>
            <person name="Zeng Q."/>
            <person name="Chapman S."/>
            <person name="Gujja S."/>
            <person name="Saif S."/>
            <person name="Birren B."/>
        </authorList>
    </citation>
    <scope>NUCLEOTIDE SEQUENCE</scope>
    <source>
        <strain evidence="5">CBS 7841</strain>
    </source>
</reference>
<dbReference type="RefSeq" id="XP_066068997.1">
    <property type="nucleotide sequence ID" value="XM_066212900.1"/>
</dbReference>
<dbReference type="FunFam" id="3.30.710.10:FF:000035">
    <property type="entry name" value="Elongin C transcription elongation factor"/>
    <property type="match status" value="1"/>
</dbReference>
<dbReference type="InterPro" id="IPR016073">
    <property type="entry name" value="Skp1_comp_POZ"/>
</dbReference>
<evidence type="ECO:0000313" key="6">
    <source>
        <dbReference type="Proteomes" id="UP000094043"/>
    </source>
</evidence>
<name>A0A1E3II70_9TREE</name>
<dbReference type="Pfam" id="PF03931">
    <property type="entry name" value="Skp1_POZ"/>
    <property type="match status" value="1"/>
</dbReference>
<dbReference type="SMART" id="SM00512">
    <property type="entry name" value="Skp1"/>
    <property type="match status" value="1"/>
</dbReference>
<dbReference type="InterPro" id="IPR039948">
    <property type="entry name" value="ELC1"/>
</dbReference>
<reference evidence="5" key="3">
    <citation type="submission" date="2024-01" db="EMBL/GenBank/DDBJ databases">
        <authorList>
            <person name="Coelho M.A."/>
            <person name="David-Palma M."/>
            <person name="Shea T."/>
            <person name="Sun S."/>
            <person name="Cuomo C.A."/>
            <person name="Heitman J."/>
        </authorList>
    </citation>
    <scope>NUCLEOTIDE SEQUENCE</scope>
    <source>
        <strain evidence="5">CBS 7841</strain>
    </source>
</reference>